<dbReference type="SUPFAM" id="SSF57938">
    <property type="entry name" value="DnaJ/Hsp40 cysteine-rich domain"/>
    <property type="match status" value="1"/>
</dbReference>
<feature type="repeat" description="CXXCXGXG motif" evidence="10">
    <location>
        <begin position="157"/>
        <end position="164"/>
    </location>
</feature>
<feature type="binding site" evidence="10">
    <location>
        <position position="160"/>
    </location>
    <ligand>
        <name>Zn(2+)</name>
        <dbReference type="ChEBI" id="CHEBI:29105"/>
        <label>1</label>
    </ligand>
</feature>
<comment type="subunit">
    <text evidence="10">Homodimer.</text>
</comment>
<feature type="repeat" description="CXXCXGXG motif" evidence="10">
    <location>
        <begin position="174"/>
        <end position="181"/>
    </location>
</feature>
<keyword evidence="2 10" id="KW-0479">Metal-binding</keyword>
<dbReference type="AlphaFoldDB" id="A0A133Y6U3"/>
<dbReference type="CDD" id="cd10747">
    <property type="entry name" value="DnaJ_C"/>
    <property type="match status" value="1"/>
</dbReference>
<comment type="cofactor">
    <cofactor evidence="10">
        <name>Zn(2+)</name>
        <dbReference type="ChEBI" id="CHEBI:29105"/>
    </cofactor>
    <text evidence="10">Binds 2 Zn(2+) ions per monomer.</text>
</comment>
<dbReference type="GO" id="GO:0005524">
    <property type="term" value="F:ATP binding"/>
    <property type="evidence" value="ECO:0007669"/>
    <property type="project" value="InterPro"/>
</dbReference>
<feature type="binding site" evidence="10">
    <location>
        <position position="200"/>
    </location>
    <ligand>
        <name>Zn(2+)</name>
        <dbReference type="ChEBI" id="CHEBI:29105"/>
        <label>2</label>
    </ligand>
</feature>
<sequence>MAKKDYYEVLGVSKDASESDLKRAYRKLAKQYHPDLHPGDKAAEEKFKEINEAYAVLSDSTKRSQYDQYGFAGADGQGFSGAAADFDFSEILSSLFGGSGFGGFGGFGGSGFGGFGGGRYQRQPQKGQTLLFRLAIDFMEAVNGTEKKIKPNRVVNCNNCHGSGVAPGKSAIKCSACHGSGVLSQQQRTPMGIMMTQRPCSACHGQGEIIQDPCTVCHGSGKVNSSETLTVKIPAGINEEERLVLRGEGAAGENGGPNGDLYVEIIIRPHPIFHRQGYDTYCDLPLTFAQATLGAEVEIPTVYGKEKYQIKPGTQAGEQICLTGKGISYVNNANKRGNHYAKVKMEVPRHLNDEQRAALEKFDSLLSDDSYNERNGFFTKMKDLFS</sequence>
<dbReference type="CDD" id="cd10719">
    <property type="entry name" value="DnaJ_zf"/>
    <property type="match status" value="1"/>
</dbReference>
<dbReference type="GO" id="GO:0051082">
    <property type="term" value="F:unfolded protein binding"/>
    <property type="evidence" value="ECO:0007669"/>
    <property type="project" value="UniProtKB-UniRule"/>
</dbReference>
<evidence type="ECO:0000256" key="10">
    <source>
        <dbReference type="HAMAP-Rule" id="MF_01152"/>
    </source>
</evidence>
<evidence type="ECO:0000256" key="5">
    <source>
        <dbReference type="ARBA" id="ARBA00022833"/>
    </source>
</evidence>
<dbReference type="GO" id="GO:0031072">
    <property type="term" value="F:heat shock protein binding"/>
    <property type="evidence" value="ECO:0007669"/>
    <property type="project" value="InterPro"/>
</dbReference>
<dbReference type="InterPro" id="IPR001305">
    <property type="entry name" value="HSP_DnaJ_Cys-rich_dom"/>
</dbReference>
<dbReference type="FunFam" id="2.60.260.20:FF:000005">
    <property type="entry name" value="Chaperone protein dnaJ 1, mitochondrial"/>
    <property type="match status" value="1"/>
</dbReference>
<keyword evidence="10" id="KW-0963">Cytoplasm</keyword>
<feature type="zinc finger region" description="CR-type" evidence="11">
    <location>
        <begin position="144"/>
        <end position="226"/>
    </location>
</feature>
<comment type="subcellular location">
    <subcellularLocation>
        <location evidence="10">Cytoplasm</location>
    </subcellularLocation>
</comment>
<name>A0A133Y6U3_9FIRM</name>
<organism evidence="14 15">
    <name type="scientific">Amygdalobacter nucleatus</name>
    <dbReference type="NCBI Taxonomy" id="3029274"/>
    <lineage>
        <taxon>Bacteria</taxon>
        <taxon>Bacillati</taxon>
        <taxon>Bacillota</taxon>
        <taxon>Clostridia</taxon>
        <taxon>Eubacteriales</taxon>
        <taxon>Oscillospiraceae</taxon>
        <taxon>Amygdalobacter</taxon>
    </lineage>
</organism>
<feature type="domain" description="J" evidence="12">
    <location>
        <begin position="5"/>
        <end position="70"/>
    </location>
</feature>
<evidence type="ECO:0000256" key="9">
    <source>
        <dbReference type="ARBA" id="ARBA00067609"/>
    </source>
</evidence>
<feature type="binding site" evidence="10">
    <location>
        <position position="174"/>
    </location>
    <ligand>
        <name>Zn(2+)</name>
        <dbReference type="ChEBI" id="CHEBI:29105"/>
        <label>2</label>
    </ligand>
</feature>
<dbReference type="NCBIfam" id="NF008035">
    <property type="entry name" value="PRK10767.1"/>
    <property type="match status" value="1"/>
</dbReference>
<feature type="binding site" evidence="10">
    <location>
        <position position="203"/>
    </location>
    <ligand>
        <name>Zn(2+)</name>
        <dbReference type="ChEBI" id="CHEBI:29105"/>
        <label>2</label>
    </ligand>
</feature>
<dbReference type="InterPro" id="IPR036869">
    <property type="entry name" value="J_dom_sf"/>
</dbReference>
<dbReference type="GO" id="GO:0009408">
    <property type="term" value="P:response to heat"/>
    <property type="evidence" value="ECO:0007669"/>
    <property type="project" value="InterPro"/>
</dbReference>
<dbReference type="PATRIC" id="fig|1497955.3.peg.1371"/>
<dbReference type="PROSITE" id="PS51188">
    <property type="entry name" value="ZF_CR"/>
    <property type="match status" value="1"/>
</dbReference>
<dbReference type="GO" id="GO:0042026">
    <property type="term" value="P:protein refolding"/>
    <property type="evidence" value="ECO:0007669"/>
    <property type="project" value="TreeGrafter"/>
</dbReference>
<dbReference type="FunFam" id="2.10.230.10:FF:000002">
    <property type="entry name" value="Molecular chaperone DnaJ"/>
    <property type="match status" value="1"/>
</dbReference>
<dbReference type="InterPro" id="IPR001623">
    <property type="entry name" value="DnaJ_domain"/>
</dbReference>
<dbReference type="GO" id="GO:0006260">
    <property type="term" value="P:DNA replication"/>
    <property type="evidence" value="ECO:0007669"/>
    <property type="project" value="UniProtKB-KW"/>
</dbReference>
<dbReference type="InterPro" id="IPR018253">
    <property type="entry name" value="DnaJ_domain_CS"/>
</dbReference>
<feature type="repeat" description="CXXCXGXG motif" evidence="10">
    <location>
        <begin position="200"/>
        <end position="207"/>
    </location>
</feature>
<feature type="domain" description="CR-type" evidence="13">
    <location>
        <begin position="144"/>
        <end position="226"/>
    </location>
</feature>
<dbReference type="PROSITE" id="PS50076">
    <property type="entry name" value="DNAJ_2"/>
    <property type="match status" value="1"/>
</dbReference>
<dbReference type="Gene3D" id="2.10.230.10">
    <property type="entry name" value="Heat shock protein DnaJ, cysteine-rich domain"/>
    <property type="match status" value="1"/>
</dbReference>
<evidence type="ECO:0000256" key="2">
    <source>
        <dbReference type="ARBA" id="ARBA00022723"/>
    </source>
</evidence>
<feature type="binding site" evidence="10">
    <location>
        <position position="217"/>
    </location>
    <ligand>
        <name>Zn(2+)</name>
        <dbReference type="ChEBI" id="CHEBI:29105"/>
        <label>1</label>
    </ligand>
</feature>
<evidence type="ECO:0000313" key="15">
    <source>
        <dbReference type="Proteomes" id="UP000070080"/>
    </source>
</evidence>
<dbReference type="InterPro" id="IPR008971">
    <property type="entry name" value="HSP40/DnaJ_pept-bd"/>
</dbReference>
<dbReference type="EMBL" id="LSCV01000045">
    <property type="protein sequence ID" value="KXB38917.1"/>
    <property type="molecule type" value="Genomic_DNA"/>
</dbReference>
<reference evidence="15" key="1">
    <citation type="submission" date="2016-01" db="EMBL/GenBank/DDBJ databases">
        <authorList>
            <person name="Mitreva M."/>
            <person name="Pepin K.H."/>
            <person name="Mihindukulasuriya K.A."/>
            <person name="Fulton R."/>
            <person name="Fronick C."/>
            <person name="O'Laughlin M."/>
            <person name="Miner T."/>
            <person name="Herter B."/>
            <person name="Rosa B.A."/>
            <person name="Cordes M."/>
            <person name="Tomlinson C."/>
            <person name="Wollam A."/>
            <person name="Palsikar V.B."/>
            <person name="Mardis E.R."/>
            <person name="Wilson R.K."/>
        </authorList>
    </citation>
    <scope>NUCLEOTIDE SEQUENCE [LARGE SCALE GENOMIC DNA]</scope>
    <source>
        <strain evidence="15">KA00274</strain>
    </source>
</reference>
<dbReference type="PANTHER" id="PTHR43096:SF52">
    <property type="entry name" value="DNAJ HOMOLOG 1, MITOCHONDRIAL-RELATED"/>
    <property type="match status" value="1"/>
</dbReference>
<keyword evidence="3 10" id="KW-0677">Repeat</keyword>
<dbReference type="Pfam" id="PF00226">
    <property type="entry name" value="DnaJ"/>
    <property type="match status" value="1"/>
</dbReference>
<dbReference type="CDD" id="cd06257">
    <property type="entry name" value="DnaJ"/>
    <property type="match status" value="1"/>
</dbReference>
<keyword evidence="4 10" id="KW-0863">Zinc-finger</keyword>
<feature type="repeat" description="CXXCXGXG motif" evidence="10">
    <location>
        <begin position="214"/>
        <end position="221"/>
    </location>
</feature>
<feature type="binding site" evidence="10">
    <location>
        <position position="214"/>
    </location>
    <ligand>
        <name>Zn(2+)</name>
        <dbReference type="ChEBI" id="CHEBI:29105"/>
        <label>1</label>
    </ligand>
</feature>
<keyword evidence="5 10" id="KW-0862">Zinc</keyword>
<dbReference type="SMART" id="SM00271">
    <property type="entry name" value="DnaJ"/>
    <property type="match status" value="1"/>
</dbReference>
<protein>
    <recommendedName>
        <fullName evidence="9 10">Chaperone protein DnaJ</fullName>
    </recommendedName>
</protein>
<feature type="binding site" evidence="10">
    <location>
        <position position="157"/>
    </location>
    <ligand>
        <name>Zn(2+)</name>
        <dbReference type="ChEBI" id="CHEBI:29105"/>
        <label>1</label>
    </ligand>
</feature>
<dbReference type="STRING" id="1497955.HMPREF1872_01404"/>
<dbReference type="SUPFAM" id="SSF46565">
    <property type="entry name" value="Chaperone J-domain"/>
    <property type="match status" value="1"/>
</dbReference>
<evidence type="ECO:0000256" key="4">
    <source>
        <dbReference type="ARBA" id="ARBA00022771"/>
    </source>
</evidence>
<evidence type="ECO:0000256" key="8">
    <source>
        <dbReference type="ARBA" id="ARBA00061004"/>
    </source>
</evidence>
<dbReference type="GO" id="GO:0008270">
    <property type="term" value="F:zinc ion binding"/>
    <property type="evidence" value="ECO:0007669"/>
    <property type="project" value="UniProtKB-UniRule"/>
</dbReference>
<comment type="domain">
    <text evidence="10">The J domain is necessary and sufficient to stimulate DnaK ATPase activity. Zinc center 1 plays an important role in the autonomous, DnaK-independent chaperone activity of DnaJ. Zinc center 2 is essential for interaction with DnaK and for DnaJ activity.</text>
</comment>
<gene>
    <name evidence="10" type="primary">dnaJ</name>
    <name evidence="14" type="ORF">HMPREF1872_01404</name>
</gene>
<dbReference type="PROSITE" id="PS00636">
    <property type="entry name" value="DNAJ_1"/>
    <property type="match status" value="1"/>
</dbReference>
<dbReference type="HAMAP" id="MF_01152">
    <property type="entry name" value="DnaJ"/>
    <property type="match status" value="1"/>
</dbReference>
<dbReference type="Pfam" id="PF00684">
    <property type="entry name" value="DnaJ_CXXCXGXG"/>
    <property type="match status" value="1"/>
</dbReference>
<evidence type="ECO:0000256" key="6">
    <source>
        <dbReference type="ARBA" id="ARBA00023186"/>
    </source>
</evidence>
<evidence type="ECO:0000256" key="11">
    <source>
        <dbReference type="PROSITE-ProRule" id="PRU00546"/>
    </source>
</evidence>
<dbReference type="SUPFAM" id="SSF49493">
    <property type="entry name" value="HSP40/DnaJ peptide-binding domain"/>
    <property type="match status" value="2"/>
</dbReference>
<evidence type="ECO:0000256" key="3">
    <source>
        <dbReference type="ARBA" id="ARBA00022737"/>
    </source>
</evidence>
<dbReference type="GO" id="GO:0005737">
    <property type="term" value="C:cytoplasm"/>
    <property type="evidence" value="ECO:0007669"/>
    <property type="project" value="UniProtKB-SubCell"/>
</dbReference>
<dbReference type="FunFam" id="1.10.287.110:FF:000034">
    <property type="entry name" value="Chaperone protein DnaJ"/>
    <property type="match status" value="1"/>
</dbReference>
<evidence type="ECO:0000256" key="1">
    <source>
        <dbReference type="ARBA" id="ARBA00022705"/>
    </source>
</evidence>
<dbReference type="PANTHER" id="PTHR43096">
    <property type="entry name" value="DNAJ HOMOLOG 1, MITOCHONDRIAL-RELATED"/>
    <property type="match status" value="1"/>
</dbReference>
<dbReference type="Pfam" id="PF01556">
    <property type="entry name" value="DnaJ_C"/>
    <property type="match status" value="1"/>
</dbReference>
<evidence type="ECO:0000313" key="14">
    <source>
        <dbReference type="EMBL" id="KXB38917.1"/>
    </source>
</evidence>
<accession>A0A133Y6U3</accession>
<dbReference type="PRINTS" id="PR00625">
    <property type="entry name" value="JDOMAIN"/>
</dbReference>
<evidence type="ECO:0000256" key="7">
    <source>
        <dbReference type="ARBA" id="ARBA00053423"/>
    </source>
</evidence>
<dbReference type="Proteomes" id="UP000070080">
    <property type="component" value="Unassembled WGS sequence"/>
</dbReference>
<proteinExistence type="inferred from homology"/>
<feature type="binding site" evidence="10">
    <location>
        <position position="177"/>
    </location>
    <ligand>
        <name>Zn(2+)</name>
        <dbReference type="ChEBI" id="CHEBI:29105"/>
        <label>2</label>
    </ligand>
</feature>
<evidence type="ECO:0000259" key="12">
    <source>
        <dbReference type="PROSITE" id="PS50076"/>
    </source>
</evidence>
<dbReference type="InterPro" id="IPR012724">
    <property type="entry name" value="DnaJ"/>
</dbReference>
<dbReference type="Gene3D" id="1.10.287.110">
    <property type="entry name" value="DnaJ domain"/>
    <property type="match status" value="1"/>
</dbReference>
<dbReference type="InterPro" id="IPR036410">
    <property type="entry name" value="HSP_DnaJ_Cys-rich_dom_sf"/>
</dbReference>
<keyword evidence="1 10" id="KW-0235">DNA replication</keyword>
<keyword evidence="6 10" id="KW-0143">Chaperone</keyword>
<dbReference type="InterPro" id="IPR002939">
    <property type="entry name" value="DnaJ_C"/>
</dbReference>
<keyword evidence="10" id="KW-0346">Stress response</keyword>
<keyword evidence="15" id="KW-1185">Reference proteome</keyword>
<dbReference type="NCBIfam" id="TIGR02349">
    <property type="entry name" value="DnaJ_bact"/>
    <property type="match status" value="1"/>
</dbReference>
<evidence type="ECO:0000259" key="13">
    <source>
        <dbReference type="PROSITE" id="PS51188"/>
    </source>
</evidence>
<comment type="function">
    <text evidence="7 10">Participates actively in the response to hyperosmotic and heat shock by preventing the aggregation of stress-denatured proteins and by disaggregating proteins, also in an autonomous, DnaK-independent fashion. Unfolded proteins bind initially to DnaJ; upon interaction with the DnaJ-bound protein, DnaK hydrolyzes its bound ATP, resulting in the formation of a stable complex. GrpE releases ADP from DnaK; ATP binding to DnaK triggers the release of the substrate protein, thus completing the reaction cycle. Several rounds of ATP-dependent interactions between DnaJ, DnaK and GrpE are required for fully efficient folding. Also involved, together with DnaK and GrpE, in the DNA replication of plasmids through activation of initiation proteins.</text>
</comment>
<dbReference type="Gene3D" id="2.60.260.20">
    <property type="entry name" value="Urease metallochaperone UreE, N-terminal domain"/>
    <property type="match status" value="2"/>
</dbReference>
<comment type="similarity">
    <text evidence="8 10">Belongs to the DnaJ family.</text>
</comment>
<comment type="caution">
    <text evidence="14">The sequence shown here is derived from an EMBL/GenBank/DDBJ whole genome shotgun (WGS) entry which is preliminary data.</text>
</comment>